<name>A0ABT1LCA5_9HYPH</name>
<reference evidence="2 3" key="1">
    <citation type="submission" date="2022-07" db="EMBL/GenBank/DDBJ databases">
        <authorList>
            <person name="Li W.-J."/>
            <person name="Deng Q.-Q."/>
        </authorList>
    </citation>
    <scope>NUCLEOTIDE SEQUENCE [LARGE SCALE GENOMIC DNA]</scope>
    <source>
        <strain evidence="2 3">SYSU M60028</strain>
    </source>
</reference>
<dbReference type="RefSeq" id="WP_254742037.1">
    <property type="nucleotide sequence ID" value="NZ_JANCLU010000009.1"/>
</dbReference>
<evidence type="ECO:0008006" key="4">
    <source>
        <dbReference type="Google" id="ProtNLM"/>
    </source>
</evidence>
<organism evidence="2 3">
    <name type="scientific">Alsobacter ponti</name>
    <dbReference type="NCBI Taxonomy" id="2962936"/>
    <lineage>
        <taxon>Bacteria</taxon>
        <taxon>Pseudomonadati</taxon>
        <taxon>Pseudomonadota</taxon>
        <taxon>Alphaproteobacteria</taxon>
        <taxon>Hyphomicrobiales</taxon>
        <taxon>Alsobacteraceae</taxon>
        <taxon>Alsobacter</taxon>
    </lineage>
</organism>
<gene>
    <name evidence="2" type="ORF">NK718_11470</name>
</gene>
<comment type="caution">
    <text evidence="2">The sequence shown here is derived from an EMBL/GenBank/DDBJ whole genome shotgun (WGS) entry which is preliminary data.</text>
</comment>
<dbReference type="Proteomes" id="UP001205890">
    <property type="component" value="Unassembled WGS sequence"/>
</dbReference>
<feature type="signal peptide" evidence="1">
    <location>
        <begin position="1"/>
        <end position="36"/>
    </location>
</feature>
<sequence>MRSPSLSPTIRPALRRVGVAAAALTLAACASTAPSAQESAKTPPAKSLAETLGFATTPPEPAGFVKKTRPENLEYMAVGVTPPPRAVKARTPDQVKKLEQELSATRASNNAKAK</sequence>
<accession>A0ABT1LCA5</accession>
<dbReference type="EMBL" id="JANCLU010000009">
    <property type="protein sequence ID" value="MCP8939137.1"/>
    <property type="molecule type" value="Genomic_DNA"/>
</dbReference>
<keyword evidence="3" id="KW-1185">Reference proteome</keyword>
<protein>
    <recommendedName>
        <fullName evidence="4">DUF3035 domain-containing protein</fullName>
    </recommendedName>
</protein>
<keyword evidence="1" id="KW-0732">Signal</keyword>
<evidence type="ECO:0000313" key="3">
    <source>
        <dbReference type="Proteomes" id="UP001205890"/>
    </source>
</evidence>
<evidence type="ECO:0000313" key="2">
    <source>
        <dbReference type="EMBL" id="MCP8939137.1"/>
    </source>
</evidence>
<evidence type="ECO:0000256" key="1">
    <source>
        <dbReference type="SAM" id="SignalP"/>
    </source>
</evidence>
<dbReference type="PROSITE" id="PS51257">
    <property type="entry name" value="PROKAR_LIPOPROTEIN"/>
    <property type="match status" value="1"/>
</dbReference>
<feature type="chain" id="PRO_5046310253" description="DUF3035 domain-containing protein" evidence="1">
    <location>
        <begin position="37"/>
        <end position="114"/>
    </location>
</feature>
<proteinExistence type="predicted"/>